<evidence type="ECO:0000313" key="3">
    <source>
        <dbReference type="Proteomes" id="UP000652761"/>
    </source>
</evidence>
<dbReference type="PANTHER" id="PTHR33312:SF21">
    <property type="entry name" value="MEMBRANE-ASSOCIATED KINASE REGULATOR 3-RELATED"/>
    <property type="match status" value="1"/>
</dbReference>
<comment type="caution">
    <text evidence="2">The sequence shown here is derived from an EMBL/GenBank/DDBJ whole genome shotgun (WGS) entry which is preliminary data.</text>
</comment>
<gene>
    <name evidence="2" type="ORF">Taro_039663</name>
</gene>
<evidence type="ECO:0000313" key="2">
    <source>
        <dbReference type="EMBL" id="MQM06838.1"/>
    </source>
</evidence>
<dbReference type="PANTHER" id="PTHR33312">
    <property type="entry name" value="MEMBRANE-ASSOCIATED KINASE REGULATOR 4-RELATED"/>
    <property type="match status" value="1"/>
</dbReference>
<dbReference type="InterPro" id="IPR039620">
    <property type="entry name" value="BKI1/MAKR1/3/4"/>
</dbReference>
<dbReference type="AlphaFoldDB" id="A0A843WJK1"/>
<keyword evidence="3" id="KW-1185">Reference proteome</keyword>
<sequence>MECDPGDDRHAYDLVLEEEYIDMDVSSSAYLCYTAGSPPHSIEFEFHMAANPLEREPITSPADELFYKGKLLPLHLPPRLQMVQRLLQNPSTTFHRSNGDSASPAAGNTTASTPFTSRNISPVSSCYVSGELSPEVYFDCSASFDQPLPKKSWTKKLKQMRQAALGLKLKASREYLKSLFTRPAARAEEQHAVRRGRGELAGRGTKAGKKNPFGLTSVNSEAECSIQGAIAYCKKTQVSACSRKSFSDVGSRTLSPSRVAAACET</sequence>
<reference evidence="2" key="1">
    <citation type="submission" date="2017-07" db="EMBL/GenBank/DDBJ databases">
        <title>Taro Niue Genome Assembly and Annotation.</title>
        <authorList>
            <person name="Atibalentja N."/>
            <person name="Keating K."/>
            <person name="Fields C.J."/>
        </authorList>
    </citation>
    <scope>NUCLEOTIDE SEQUENCE</scope>
    <source>
        <strain evidence="2">Niue_2</strain>
        <tissue evidence="2">Leaf</tissue>
    </source>
</reference>
<feature type="compositionally biased region" description="Basic and acidic residues" evidence="1">
    <location>
        <begin position="187"/>
        <end position="200"/>
    </location>
</feature>
<proteinExistence type="predicted"/>
<evidence type="ECO:0008006" key="4">
    <source>
        <dbReference type="Google" id="ProtNLM"/>
    </source>
</evidence>
<dbReference type="Proteomes" id="UP000652761">
    <property type="component" value="Unassembled WGS sequence"/>
</dbReference>
<feature type="region of interest" description="Disordered" evidence="1">
    <location>
        <begin position="187"/>
        <end position="212"/>
    </location>
</feature>
<dbReference type="GO" id="GO:0019210">
    <property type="term" value="F:kinase inhibitor activity"/>
    <property type="evidence" value="ECO:0007669"/>
    <property type="project" value="InterPro"/>
</dbReference>
<dbReference type="EMBL" id="NMUH01003721">
    <property type="protein sequence ID" value="MQM06838.1"/>
    <property type="molecule type" value="Genomic_DNA"/>
</dbReference>
<accession>A0A843WJK1</accession>
<feature type="region of interest" description="Disordered" evidence="1">
    <location>
        <begin position="91"/>
        <end position="114"/>
    </location>
</feature>
<dbReference type="OrthoDB" id="1938320at2759"/>
<name>A0A843WJK1_COLES</name>
<evidence type="ECO:0000256" key="1">
    <source>
        <dbReference type="SAM" id="MobiDB-lite"/>
    </source>
</evidence>
<organism evidence="2 3">
    <name type="scientific">Colocasia esculenta</name>
    <name type="common">Wild taro</name>
    <name type="synonym">Arum esculentum</name>
    <dbReference type="NCBI Taxonomy" id="4460"/>
    <lineage>
        <taxon>Eukaryota</taxon>
        <taxon>Viridiplantae</taxon>
        <taxon>Streptophyta</taxon>
        <taxon>Embryophyta</taxon>
        <taxon>Tracheophyta</taxon>
        <taxon>Spermatophyta</taxon>
        <taxon>Magnoliopsida</taxon>
        <taxon>Liliopsida</taxon>
        <taxon>Araceae</taxon>
        <taxon>Aroideae</taxon>
        <taxon>Colocasieae</taxon>
        <taxon>Colocasia</taxon>
    </lineage>
</organism>
<protein>
    <recommendedName>
        <fullName evidence="4">Membrane-associated kinase regulator 4</fullName>
    </recommendedName>
</protein>
<dbReference type="GO" id="GO:0005886">
    <property type="term" value="C:plasma membrane"/>
    <property type="evidence" value="ECO:0007669"/>
    <property type="project" value="InterPro"/>
</dbReference>